<feature type="region of interest" description="Disordered" evidence="2">
    <location>
        <begin position="81"/>
        <end position="130"/>
    </location>
</feature>
<proteinExistence type="predicted"/>
<dbReference type="InterPro" id="IPR007527">
    <property type="entry name" value="Znf_SWIM"/>
</dbReference>
<accession>A0A1Y1I039</accession>
<feature type="transmembrane region" description="Helical" evidence="3">
    <location>
        <begin position="1209"/>
        <end position="1226"/>
    </location>
</feature>
<dbReference type="PANTHER" id="PTHR34305:SF1">
    <property type="entry name" value="SWIM-TYPE DOMAIN-CONTAINING PROTEIN"/>
    <property type="match status" value="1"/>
</dbReference>
<keyword evidence="3" id="KW-0812">Transmembrane</keyword>
<evidence type="ECO:0000256" key="1">
    <source>
        <dbReference type="PROSITE-ProRule" id="PRU00325"/>
    </source>
</evidence>
<dbReference type="GO" id="GO:0008270">
    <property type="term" value="F:zinc ion binding"/>
    <property type="evidence" value="ECO:0007669"/>
    <property type="project" value="UniProtKB-KW"/>
</dbReference>
<dbReference type="PANTHER" id="PTHR34305">
    <property type="entry name" value="EXPRESSED PROTEIN"/>
    <property type="match status" value="1"/>
</dbReference>
<feature type="region of interest" description="Disordered" evidence="2">
    <location>
        <begin position="353"/>
        <end position="373"/>
    </location>
</feature>
<evidence type="ECO:0000313" key="6">
    <source>
        <dbReference type="Proteomes" id="UP000054558"/>
    </source>
</evidence>
<feature type="region of interest" description="Disordered" evidence="2">
    <location>
        <begin position="1"/>
        <end position="23"/>
    </location>
</feature>
<feature type="compositionally biased region" description="Basic and acidic residues" evidence="2">
    <location>
        <begin position="114"/>
        <end position="130"/>
    </location>
</feature>
<dbReference type="AlphaFoldDB" id="A0A1Y1I039"/>
<keyword evidence="1" id="KW-0479">Metal-binding</keyword>
<feature type="compositionally biased region" description="Polar residues" evidence="2">
    <location>
        <begin position="360"/>
        <end position="369"/>
    </location>
</feature>
<evidence type="ECO:0000259" key="4">
    <source>
        <dbReference type="PROSITE" id="PS50966"/>
    </source>
</evidence>
<name>A0A1Y1I039_KLENI</name>
<feature type="domain" description="SWIM-type" evidence="4">
    <location>
        <begin position="191"/>
        <end position="227"/>
    </location>
</feature>
<evidence type="ECO:0000256" key="3">
    <source>
        <dbReference type="SAM" id="Phobius"/>
    </source>
</evidence>
<dbReference type="STRING" id="105231.A0A1Y1I039"/>
<evidence type="ECO:0000256" key="2">
    <source>
        <dbReference type="SAM" id="MobiDB-lite"/>
    </source>
</evidence>
<dbReference type="PROSITE" id="PS50966">
    <property type="entry name" value="ZF_SWIM"/>
    <property type="match status" value="1"/>
</dbReference>
<protein>
    <recommendedName>
        <fullName evidence="4">SWIM-type domain-containing protein</fullName>
    </recommendedName>
</protein>
<keyword evidence="3" id="KW-1133">Transmembrane helix</keyword>
<keyword evidence="1" id="KW-0862">Zinc</keyword>
<dbReference type="Proteomes" id="UP000054558">
    <property type="component" value="Unassembled WGS sequence"/>
</dbReference>
<gene>
    <name evidence="5" type="ORF">KFL_001630010</name>
</gene>
<dbReference type="EMBL" id="DF237112">
    <property type="protein sequence ID" value="GAQ83803.1"/>
    <property type="molecule type" value="Genomic_DNA"/>
</dbReference>
<sequence>MQSPPGPRLDSAVLTAPPAAGPCQPARLAKHHNSHLPARLDWVGPDEVWFQRSSKAQPWRQLKALLGEELKPLVLKDQEAKQEFGGRRGSTAAEAALNRGRRAGEVPRANAPSTERRSQASPTDSRDADGRLTIAAQAAKFINAIKGGQCVLYSVGEEDSPSTVYLGTAWDHNNARPKPLGRPSKVRALLETVHWDTRGVPSCTCDRGRLYFNAPCVHKLALQALERPRQASHISLQKGPRMVEAPCRPGERVFGVYWNAASPSPQRTMVHFGASKQFPWYCEGRQSGCSKTADCSHILEVKRALQRPDGVHRVSGCLFLEAQLERALVSVHHGGNVVRVGAGGAAANGVPAGCADTHASDSNEAQGSPSEDAPQELEQYLLELVTGGHHEATCKGETCFCKQHPRLFGGVVTDVGACASGCCSSASASGKRARSEQVDGSAPAEGKPGVKRRRRVAMVLPMEAEGVQVEIPKLVRPVDSWDVHDPEVTLLRQPVRVSELVGRDFAELSAMECLSAPCPRAPPPCKTGWMGLWQSAHIYSLQWAQEVKVRIFCCACPEKHTIHFNGEALGLFAWTRGVIVTQASCQLLLRSIQESGSASNGFISACAEVRRQYKPSAVLLSEETWRKASLSFFRLCGRSILECCSICGLHPKVLLCDGIAGLACADGGRQKGGLAGTSAAAVRPFTAPSQDSAGFNVEKTIEAGVNYCATSLEGRGMKRRLVIQPELRALLARFSGHHLKDPGSGKPLAQKEYVELPIALERADVEVVAGFVADPADADADPILLHWRRRILREQVGQIRSKNEAVLELLDGIEREAMRENLRWPPRCPGKWSELLYGLGTPLSVSDDSNLIQHGRALAVVRKFLLGGAANGKDKATLAEHAPVLRRLLDHYGNVYPDFFMPALHHLYRLTLFGRGACGLGIGRAGWALSAIEGLDYCVRLARDFRTQENAPNAEQLKVFRFWEARANDLLPGVESLTPPAPQQYPLSQSELQLLRDRLGLEADGSEPHALPSDHPFCKEQRKLGCYPLPGWEQKRPLPQYKPFEDELGRSVDRREEHRCRSGLTVGEFDCEIAAKSSVKSAKRLQQHTKGGFLFCCPHRVVYGFHVMMRGESPRDPFTVLYTRLHQRNLPNFLIYDNSCKLQAYCMRREPIFLADVRFLVDRFHFQRTDAEAHKCGPGFNPDYYDAVRFVNTSAVESCNSFLVRFKTLAWYSSLNAFIVILANVVSGRNSKLRRVDDPKLRIAGRVDLWTPAVRAALLNRW</sequence>
<keyword evidence="1" id="KW-0863">Zinc-finger</keyword>
<keyword evidence="6" id="KW-1185">Reference proteome</keyword>
<keyword evidence="3" id="KW-0472">Membrane</keyword>
<evidence type="ECO:0000313" key="5">
    <source>
        <dbReference type="EMBL" id="GAQ83803.1"/>
    </source>
</evidence>
<reference evidence="5 6" key="1">
    <citation type="journal article" date="2014" name="Nat. Commun.">
        <title>Klebsormidium flaccidum genome reveals primary factors for plant terrestrial adaptation.</title>
        <authorList>
            <person name="Hori K."/>
            <person name="Maruyama F."/>
            <person name="Fujisawa T."/>
            <person name="Togashi T."/>
            <person name="Yamamoto N."/>
            <person name="Seo M."/>
            <person name="Sato S."/>
            <person name="Yamada T."/>
            <person name="Mori H."/>
            <person name="Tajima N."/>
            <person name="Moriyama T."/>
            <person name="Ikeuchi M."/>
            <person name="Watanabe M."/>
            <person name="Wada H."/>
            <person name="Kobayashi K."/>
            <person name="Saito M."/>
            <person name="Masuda T."/>
            <person name="Sasaki-Sekimoto Y."/>
            <person name="Mashiguchi K."/>
            <person name="Awai K."/>
            <person name="Shimojima M."/>
            <person name="Masuda S."/>
            <person name="Iwai M."/>
            <person name="Nobusawa T."/>
            <person name="Narise T."/>
            <person name="Kondo S."/>
            <person name="Saito H."/>
            <person name="Sato R."/>
            <person name="Murakawa M."/>
            <person name="Ihara Y."/>
            <person name="Oshima-Yamada Y."/>
            <person name="Ohtaka K."/>
            <person name="Satoh M."/>
            <person name="Sonobe K."/>
            <person name="Ishii M."/>
            <person name="Ohtani R."/>
            <person name="Kanamori-Sato M."/>
            <person name="Honoki R."/>
            <person name="Miyazaki D."/>
            <person name="Mochizuki H."/>
            <person name="Umetsu J."/>
            <person name="Higashi K."/>
            <person name="Shibata D."/>
            <person name="Kamiya Y."/>
            <person name="Sato N."/>
            <person name="Nakamura Y."/>
            <person name="Tabata S."/>
            <person name="Ida S."/>
            <person name="Kurokawa K."/>
            <person name="Ohta H."/>
        </authorList>
    </citation>
    <scope>NUCLEOTIDE SEQUENCE [LARGE SCALE GENOMIC DNA]</scope>
    <source>
        <strain evidence="5 6">NIES-2285</strain>
    </source>
</reference>
<organism evidence="5 6">
    <name type="scientific">Klebsormidium nitens</name>
    <name type="common">Green alga</name>
    <name type="synonym">Ulothrix nitens</name>
    <dbReference type="NCBI Taxonomy" id="105231"/>
    <lineage>
        <taxon>Eukaryota</taxon>
        <taxon>Viridiplantae</taxon>
        <taxon>Streptophyta</taxon>
        <taxon>Klebsormidiophyceae</taxon>
        <taxon>Klebsormidiales</taxon>
        <taxon>Klebsormidiaceae</taxon>
        <taxon>Klebsormidium</taxon>
    </lineage>
</organism>